<dbReference type="RefSeq" id="WP_007466445.1">
    <property type="nucleotide sequence ID" value="NZ_AMZO01000020.1"/>
</dbReference>
<protein>
    <submittedName>
        <fullName evidence="2">Alpha-L-Rha alpha-1,3-L-rhamnosyltransferase</fullName>
    </submittedName>
</protein>
<dbReference type="Proteomes" id="UP000011134">
    <property type="component" value="Unassembled WGS sequence"/>
</dbReference>
<gene>
    <name evidence="2" type="ORF">C942_01635</name>
</gene>
<dbReference type="Gene3D" id="3.90.550.10">
    <property type="entry name" value="Spore Coat Polysaccharide Biosynthesis Protein SpsA, Chain A"/>
    <property type="match status" value="1"/>
</dbReference>
<dbReference type="InterPro" id="IPR029044">
    <property type="entry name" value="Nucleotide-diphossugar_trans"/>
</dbReference>
<dbReference type="SUPFAM" id="SSF53448">
    <property type="entry name" value="Nucleotide-diphospho-sugar transferases"/>
    <property type="match status" value="1"/>
</dbReference>
<feature type="domain" description="Glycosyltransferase 2-like" evidence="1">
    <location>
        <begin position="6"/>
        <end position="118"/>
    </location>
</feature>
<keyword evidence="3" id="KW-1185">Reference proteome</keyword>
<dbReference type="GO" id="GO:0016758">
    <property type="term" value="F:hexosyltransferase activity"/>
    <property type="evidence" value="ECO:0007669"/>
    <property type="project" value="UniProtKB-ARBA"/>
</dbReference>
<evidence type="ECO:0000259" key="1">
    <source>
        <dbReference type="Pfam" id="PF00535"/>
    </source>
</evidence>
<evidence type="ECO:0000313" key="3">
    <source>
        <dbReference type="Proteomes" id="UP000011134"/>
    </source>
</evidence>
<proteinExistence type="predicted"/>
<dbReference type="OrthoDB" id="9802649at2"/>
<dbReference type="PANTHER" id="PTHR22916">
    <property type="entry name" value="GLYCOSYLTRANSFERASE"/>
    <property type="match status" value="1"/>
</dbReference>
<dbReference type="AlphaFoldDB" id="L8JBX2"/>
<comment type="caution">
    <text evidence="2">The sequence shown here is derived from an EMBL/GenBank/DDBJ whole genome shotgun (WGS) entry which is preliminary data.</text>
</comment>
<dbReference type="EMBL" id="AMZO01000020">
    <property type="protein sequence ID" value="ELR65064.1"/>
    <property type="molecule type" value="Genomic_DNA"/>
</dbReference>
<accession>L8JBX2</accession>
<dbReference type="PANTHER" id="PTHR22916:SF3">
    <property type="entry name" value="UDP-GLCNAC:BETAGAL BETA-1,3-N-ACETYLGLUCOSAMINYLTRANSFERASE-LIKE PROTEIN 1"/>
    <property type="match status" value="1"/>
</dbReference>
<evidence type="ECO:0000313" key="2">
    <source>
        <dbReference type="EMBL" id="ELR65064.1"/>
    </source>
</evidence>
<name>L8JBX2_9GAMM</name>
<dbReference type="CDD" id="cd04196">
    <property type="entry name" value="GT_2_like_d"/>
    <property type="match status" value="1"/>
</dbReference>
<keyword evidence="2" id="KW-0808">Transferase</keyword>
<dbReference type="Pfam" id="PF00535">
    <property type="entry name" value="Glycos_transf_2"/>
    <property type="match status" value="1"/>
</dbReference>
<reference evidence="2 3" key="1">
    <citation type="submission" date="2012-12" db="EMBL/GenBank/DDBJ databases">
        <title>Genome Assembly of Photobacterium sp. AK15.</title>
        <authorList>
            <person name="Khatri I."/>
            <person name="Vaidya B."/>
            <person name="Srinivas T.N.R."/>
            <person name="Subramanian S."/>
            <person name="Pinnaka A."/>
        </authorList>
    </citation>
    <scope>NUCLEOTIDE SEQUENCE [LARGE SCALE GENOMIC DNA]</scope>
    <source>
        <strain evidence="2 3">AK15</strain>
    </source>
</reference>
<organism evidence="2 3">
    <name type="scientific">Photobacterium marinum</name>
    <dbReference type="NCBI Taxonomy" id="1056511"/>
    <lineage>
        <taxon>Bacteria</taxon>
        <taxon>Pseudomonadati</taxon>
        <taxon>Pseudomonadota</taxon>
        <taxon>Gammaproteobacteria</taxon>
        <taxon>Vibrionales</taxon>
        <taxon>Vibrionaceae</taxon>
        <taxon>Photobacterium</taxon>
    </lineage>
</organism>
<dbReference type="PATRIC" id="fig|1056511.3.peg.2712"/>
<dbReference type="InterPro" id="IPR001173">
    <property type="entry name" value="Glyco_trans_2-like"/>
</dbReference>
<sequence>MNFSYSVLICTYNGEKYIEQQIESIINQKIKPDFYYISDDGSSDLTINKVIELFKRYHVSNYVILNGPKRGPSQNFLTSIIDNKSQFLFLADQDDLWCCNKIDEFIKCLKSSDKPIVWYSDSYLIDEYGRQFSDSFFKYQGLNSNVFLDDSIIYKNCVQGATCCINLSMCKLISKTLETVPLDNILMHDWWIALLAKYFGESVFIDKPLVKYRQHSTNEVGASSKLINILKLFTNPLLYWERYKKVQVQHMTFVEFCSNFEHTPLIEGFSCSLNGKNKNELSFKYCGYLKIFLIRFSNWRLKHLM</sequence>